<sequence length="47" mass="5282">MPYQNIDASLSPEDIKAIEDAFDTILGKMPFLIKLTVAERRATCQVK</sequence>
<dbReference type="AlphaFoldDB" id="A0A451AC89"/>
<evidence type="ECO:0000313" key="2">
    <source>
        <dbReference type="EMBL" id="VFK70883.1"/>
    </source>
</evidence>
<proteinExistence type="predicted"/>
<organism evidence="1">
    <name type="scientific">Candidatus Kentrum sp. UNK</name>
    <dbReference type="NCBI Taxonomy" id="2126344"/>
    <lineage>
        <taxon>Bacteria</taxon>
        <taxon>Pseudomonadati</taxon>
        <taxon>Pseudomonadota</taxon>
        <taxon>Gammaproteobacteria</taxon>
        <taxon>Candidatus Kentrum</taxon>
    </lineage>
</organism>
<evidence type="ECO:0000313" key="1">
    <source>
        <dbReference type="EMBL" id="VFK63658.1"/>
    </source>
</evidence>
<dbReference type="EMBL" id="CAADGD010000041">
    <property type="protein sequence ID" value="VFK70883.1"/>
    <property type="molecule type" value="Genomic_DNA"/>
</dbReference>
<dbReference type="EMBL" id="CAADFZ010000035">
    <property type="protein sequence ID" value="VFK63658.1"/>
    <property type="molecule type" value="Genomic_DNA"/>
</dbReference>
<protein>
    <submittedName>
        <fullName evidence="1">Uncharacterized protein</fullName>
    </submittedName>
</protein>
<accession>A0A451AC89</accession>
<gene>
    <name evidence="1" type="ORF">BECKUNK1418G_GA0071005_103521</name>
    <name evidence="2" type="ORF">BECKUNK1418H_GA0071006_104121</name>
</gene>
<name>A0A451AC89_9GAMM</name>
<reference evidence="1" key="1">
    <citation type="submission" date="2019-02" db="EMBL/GenBank/DDBJ databases">
        <authorList>
            <person name="Gruber-Vodicka R. H."/>
            <person name="Seah K. B. B."/>
        </authorList>
    </citation>
    <scope>NUCLEOTIDE SEQUENCE</scope>
    <source>
        <strain evidence="2">BECK_BY19</strain>
        <strain evidence="1">BECK_BY8</strain>
    </source>
</reference>